<sequence length="231" mass="23770">MPHAWILDCFCRAAALLGRSAARPAVLRQAADCAAGRTVRRIARVVAARALQGWPLPCLVLTDTSGGSGGAALGSWLFLMATKAARMPQTLRAKANLVPIAGRKEKTQVAPLPGDQTNARGKGGQQSAFAMEKAARNAQVPAIFTQTLKSKRTPPQKEVPNAQSGIPGSNGDQVLVAGTGARGTASLEKTGMLLNTGKEGAPLCSDVNMSDGAKEVVLGETSSNAGICNAT</sequence>
<protein>
    <submittedName>
        <fullName evidence="2">Uncharacterized protein</fullName>
    </submittedName>
</protein>
<dbReference type="Proteomes" id="UP001066276">
    <property type="component" value="Chromosome 7"/>
</dbReference>
<evidence type="ECO:0000313" key="3">
    <source>
        <dbReference type="Proteomes" id="UP001066276"/>
    </source>
</evidence>
<gene>
    <name evidence="2" type="ORF">NDU88_004368</name>
</gene>
<evidence type="ECO:0000313" key="2">
    <source>
        <dbReference type="EMBL" id="KAJ1125955.1"/>
    </source>
</evidence>
<feature type="region of interest" description="Disordered" evidence="1">
    <location>
        <begin position="147"/>
        <end position="176"/>
    </location>
</feature>
<reference evidence="2" key="1">
    <citation type="journal article" date="2022" name="bioRxiv">
        <title>Sequencing and chromosome-scale assembly of the giantPleurodeles waltlgenome.</title>
        <authorList>
            <person name="Brown T."/>
            <person name="Elewa A."/>
            <person name="Iarovenko S."/>
            <person name="Subramanian E."/>
            <person name="Araus A.J."/>
            <person name="Petzold A."/>
            <person name="Susuki M."/>
            <person name="Suzuki K.-i.T."/>
            <person name="Hayashi T."/>
            <person name="Toyoda A."/>
            <person name="Oliveira C."/>
            <person name="Osipova E."/>
            <person name="Leigh N.D."/>
            <person name="Simon A."/>
            <person name="Yun M.H."/>
        </authorList>
    </citation>
    <scope>NUCLEOTIDE SEQUENCE</scope>
    <source>
        <strain evidence="2">20211129_DDA</strain>
        <tissue evidence="2">Liver</tissue>
    </source>
</reference>
<keyword evidence="3" id="KW-1185">Reference proteome</keyword>
<comment type="caution">
    <text evidence="2">The sequence shown here is derived from an EMBL/GenBank/DDBJ whole genome shotgun (WGS) entry which is preliminary data.</text>
</comment>
<proteinExistence type="predicted"/>
<dbReference type="AlphaFoldDB" id="A0AAV7PCR5"/>
<organism evidence="2 3">
    <name type="scientific">Pleurodeles waltl</name>
    <name type="common">Iberian ribbed newt</name>
    <dbReference type="NCBI Taxonomy" id="8319"/>
    <lineage>
        <taxon>Eukaryota</taxon>
        <taxon>Metazoa</taxon>
        <taxon>Chordata</taxon>
        <taxon>Craniata</taxon>
        <taxon>Vertebrata</taxon>
        <taxon>Euteleostomi</taxon>
        <taxon>Amphibia</taxon>
        <taxon>Batrachia</taxon>
        <taxon>Caudata</taxon>
        <taxon>Salamandroidea</taxon>
        <taxon>Salamandridae</taxon>
        <taxon>Pleurodelinae</taxon>
        <taxon>Pleurodeles</taxon>
    </lineage>
</organism>
<name>A0AAV7PCR5_PLEWA</name>
<evidence type="ECO:0000256" key="1">
    <source>
        <dbReference type="SAM" id="MobiDB-lite"/>
    </source>
</evidence>
<accession>A0AAV7PCR5</accession>
<feature type="compositionally biased region" description="Polar residues" evidence="1">
    <location>
        <begin position="161"/>
        <end position="172"/>
    </location>
</feature>
<dbReference type="EMBL" id="JANPWB010000011">
    <property type="protein sequence ID" value="KAJ1125955.1"/>
    <property type="molecule type" value="Genomic_DNA"/>
</dbReference>